<dbReference type="Gene3D" id="3.40.630.30">
    <property type="match status" value="1"/>
</dbReference>
<feature type="domain" description="N-acetyltransferase" evidence="1">
    <location>
        <begin position="36"/>
        <end position="171"/>
    </location>
</feature>
<dbReference type="SUPFAM" id="SSF55729">
    <property type="entry name" value="Acyl-CoA N-acyltransferases (Nat)"/>
    <property type="match status" value="1"/>
</dbReference>
<sequence>MSAPPLTQLEVPPEEALAIRAKVRRADPLTLGANYRLARSEHAAGLTELLVDPRVSDPIYDLPRPTTLRNISDWIAAAQRKHADGEGLLVVMLDAAGGVCGYSCFTVWPEHSAAEIAGGYRADRQSQGEGKLGAARSFDWIFDAFGVRLIVVTAALDNLRSARVIETAGFQYMGTRLCTRADGTSRESRYWEMHRPGE</sequence>
<dbReference type="InterPro" id="IPR016181">
    <property type="entry name" value="Acyl_CoA_acyltransferase"/>
</dbReference>
<organism evidence="2 3">
    <name type="scientific">Roseateles aquatilis</name>
    <dbReference type="NCBI Taxonomy" id="431061"/>
    <lineage>
        <taxon>Bacteria</taxon>
        <taxon>Pseudomonadati</taxon>
        <taxon>Pseudomonadota</taxon>
        <taxon>Betaproteobacteria</taxon>
        <taxon>Burkholderiales</taxon>
        <taxon>Sphaerotilaceae</taxon>
        <taxon>Roseateles</taxon>
    </lineage>
</organism>
<dbReference type="RefSeq" id="WP_088384467.1">
    <property type="nucleotide sequence ID" value="NZ_NIOF01000003.1"/>
</dbReference>
<dbReference type="OrthoDB" id="9801669at2"/>
<dbReference type="InterPro" id="IPR051531">
    <property type="entry name" value="N-acetyltransferase"/>
</dbReference>
<reference evidence="2 3" key="1">
    <citation type="journal article" date="2008" name="Int. J. Syst. Evol. Microbiol.">
        <title>Description of Roseateles aquatilis sp. nov. and Roseateles terrae sp. nov., in the class Betaproteobacteria, and emended description of the genus Roseateles.</title>
        <authorList>
            <person name="Gomila M."/>
            <person name="Bowien B."/>
            <person name="Falsen E."/>
            <person name="Moore E.R."/>
            <person name="Lalucat J."/>
        </authorList>
    </citation>
    <scope>NUCLEOTIDE SEQUENCE [LARGE SCALE GENOMIC DNA]</scope>
    <source>
        <strain evidence="2 3">CCUG 48205</strain>
    </source>
</reference>
<proteinExistence type="predicted"/>
<keyword evidence="3" id="KW-1185">Reference proteome</keyword>
<gene>
    <name evidence="2" type="ORF">CDN99_08220</name>
</gene>
<dbReference type="AlphaFoldDB" id="A0A246JEX1"/>
<dbReference type="PANTHER" id="PTHR43792">
    <property type="entry name" value="GNAT FAMILY, PUTATIVE (AFU_ORTHOLOGUE AFUA_3G00765)-RELATED-RELATED"/>
    <property type="match status" value="1"/>
</dbReference>
<dbReference type="InterPro" id="IPR000182">
    <property type="entry name" value="GNAT_dom"/>
</dbReference>
<dbReference type="EMBL" id="NIOF01000003">
    <property type="protein sequence ID" value="OWQ91165.1"/>
    <property type="molecule type" value="Genomic_DNA"/>
</dbReference>
<protein>
    <recommendedName>
        <fullName evidence="1">N-acetyltransferase domain-containing protein</fullName>
    </recommendedName>
</protein>
<accession>A0A246JEX1</accession>
<evidence type="ECO:0000313" key="3">
    <source>
        <dbReference type="Proteomes" id="UP000197468"/>
    </source>
</evidence>
<dbReference type="GO" id="GO:0016747">
    <property type="term" value="F:acyltransferase activity, transferring groups other than amino-acyl groups"/>
    <property type="evidence" value="ECO:0007669"/>
    <property type="project" value="InterPro"/>
</dbReference>
<dbReference type="Pfam" id="PF13302">
    <property type="entry name" value="Acetyltransf_3"/>
    <property type="match status" value="1"/>
</dbReference>
<evidence type="ECO:0000259" key="1">
    <source>
        <dbReference type="Pfam" id="PF13302"/>
    </source>
</evidence>
<dbReference type="Proteomes" id="UP000197468">
    <property type="component" value="Unassembled WGS sequence"/>
</dbReference>
<dbReference type="PANTHER" id="PTHR43792:SF1">
    <property type="entry name" value="N-ACETYLTRANSFERASE DOMAIN-CONTAINING PROTEIN"/>
    <property type="match status" value="1"/>
</dbReference>
<name>A0A246JEX1_9BURK</name>
<evidence type="ECO:0000313" key="2">
    <source>
        <dbReference type="EMBL" id="OWQ91165.1"/>
    </source>
</evidence>
<comment type="caution">
    <text evidence="2">The sequence shown here is derived from an EMBL/GenBank/DDBJ whole genome shotgun (WGS) entry which is preliminary data.</text>
</comment>